<dbReference type="Pfam" id="PF00472">
    <property type="entry name" value="RF-1"/>
    <property type="match status" value="1"/>
</dbReference>
<dbReference type="InterPro" id="IPR052104">
    <property type="entry name" value="Mito_Release_Factor_mL62"/>
</dbReference>
<evidence type="ECO:0000259" key="2">
    <source>
        <dbReference type="Pfam" id="PF00472"/>
    </source>
</evidence>
<proteinExistence type="predicted"/>
<evidence type="ECO:0000256" key="1">
    <source>
        <dbReference type="SAM" id="MobiDB-lite"/>
    </source>
</evidence>
<dbReference type="Proteomes" id="UP000319852">
    <property type="component" value="Chromosome"/>
</dbReference>
<dbReference type="AlphaFoldDB" id="A0A517MY71"/>
<protein>
    <submittedName>
        <fullName evidence="3">Peptidyl-tRNA hydrolase ArfB</fullName>
        <ecNumber evidence="3">3.1.1.29</ecNumber>
    </submittedName>
</protein>
<gene>
    <name evidence="3" type="primary">arfB</name>
    <name evidence="3" type="ORF">HG15A2_31610</name>
</gene>
<dbReference type="GO" id="GO:0004045">
    <property type="term" value="F:peptidyl-tRNA hydrolase activity"/>
    <property type="evidence" value="ECO:0007669"/>
    <property type="project" value="UniProtKB-EC"/>
</dbReference>
<dbReference type="RefSeq" id="WP_145060994.1">
    <property type="nucleotide sequence ID" value="NZ_CP036263.1"/>
</dbReference>
<accession>A0A517MY71</accession>
<keyword evidence="3" id="KW-0378">Hydrolase</keyword>
<sequence>MARALLIDPDTTIPAEEMMLSFARSSGPGGQNVNKVNTKAVLRWNVAATDAITETVKKRFLKQYANRVNQAGELVLASDIHREQIRNIAACYDKLRQLLLPVLHPPKRRRSTRPTRGSVERRIAEKKRRSDQKKQRRFRPE</sequence>
<dbReference type="GO" id="GO:0016150">
    <property type="term" value="F:translation release factor activity, codon nonspecific"/>
    <property type="evidence" value="ECO:0007669"/>
    <property type="project" value="TreeGrafter"/>
</dbReference>
<dbReference type="FunFam" id="3.30.160.20:FF:000046">
    <property type="entry name" value="Peptidyl-tRNA hydrolase ICT1"/>
    <property type="match status" value="1"/>
</dbReference>
<name>A0A517MY71_9BACT</name>
<reference evidence="3 4" key="1">
    <citation type="submission" date="2019-02" db="EMBL/GenBank/DDBJ databases">
        <title>Deep-cultivation of Planctomycetes and their phenomic and genomic characterization uncovers novel biology.</title>
        <authorList>
            <person name="Wiegand S."/>
            <person name="Jogler M."/>
            <person name="Boedeker C."/>
            <person name="Pinto D."/>
            <person name="Vollmers J."/>
            <person name="Rivas-Marin E."/>
            <person name="Kohn T."/>
            <person name="Peeters S.H."/>
            <person name="Heuer A."/>
            <person name="Rast P."/>
            <person name="Oberbeckmann S."/>
            <person name="Bunk B."/>
            <person name="Jeske O."/>
            <person name="Meyerdierks A."/>
            <person name="Storesund J.E."/>
            <person name="Kallscheuer N."/>
            <person name="Luecker S."/>
            <person name="Lage O.M."/>
            <person name="Pohl T."/>
            <person name="Merkel B.J."/>
            <person name="Hornburger P."/>
            <person name="Mueller R.-W."/>
            <person name="Bruemmer F."/>
            <person name="Labrenz M."/>
            <person name="Spormann A.M."/>
            <person name="Op den Camp H."/>
            <person name="Overmann J."/>
            <person name="Amann R."/>
            <person name="Jetten M.S.M."/>
            <person name="Mascher T."/>
            <person name="Medema M.H."/>
            <person name="Devos D.P."/>
            <person name="Kaster A.-K."/>
            <person name="Ovreas L."/>
            <person name="Rohde M."/>
            <person name="Galperin M.Y."/>
            <person name="Jogler C."/>
        </authorList>
    </citation>
    <scope>NUCLEOTIDE SEQUENCE [LARGE SCALE GENOMIC DNA]</scope>
    <source>
        <strain evidence="3 4">HG15A2</strain>
    </source>
</reference>
<dbReference type="EMBL" id="CP036263">
    <property type="protein sequence ID" value="QDS99830.1"/>
    <property type="molecule type" value="Genomic_DNA"/>
</dbReference>
<dbReference type="SUPFAM" id="SSF110916">
    <property type="entry name" value="Peptidyl-tRNA hydrolase domain-like"/>
    <property type="match status" value="1"/>
</dbReference>
<feature type="domain" description="Prokaryotic-type class I peptide chain release factors" evidence="2">
    <location>
        <begin position="10"/>
        <end position="137"/>
    </location>
</feature>
<feature type="region of interest" description="Disordered" evidence="1">
    <location>
        <begin position="104"/>
        <end position="141"/>
    </location>
</feature>
<organism evidence="3 4">
    <name type="scientific">Adhaeretor mobilis</name>
    <dbReference type="NCBI Taxonomy" id="1930276"/>
    <lineage>
        <taxon>Bacteria</taxon>
        <taxon>Pseudomonadati</taxon>
        <taxon>Planctomycetota</taxon>
        <taxon>Planctomycetia</taxon>
        <taxon>Pirellulales</taxon>
        <taxon>Lacipirellulaceae</taxon>
        <taxon>Adhaeretor</taxon>
    </lineage>
</organism>
<dbReference type="InterPro" id="IPR000352">
    <property type="entry name" value="Pep_chain_release_fac_I"/>
</dbReference>
<feature type="compositionally biased region" description="Basic residues" evidence="1">
    <location>
        <begin position="124"/>
        <end position="141"/>
    </location>
</feature>
<dbReference type="NCBIfam" id="NF006718">
    <property type="entry name" value="PRK09256.1"/>
    <property type="match status" value="1"/>
</dbReference>
<dbReference type="EC" id="3.1.1.29" evidence="3"/>
<dbReference type="PANTHER" id="PTHR11075">
    <property type="entry name" value="PEPTIDE CHAIN RELEASE FACTOR"/>
    <property type="match status" value="1"/>
</dbReference>
<dbReference type="KEGG" id="amob:HG15A2_31610"/>
<dbReference type="OrthoDB" id="9815709at2"/>
<dbReference type="Gene3D" id="3.30.160.20">
    <property type="match status" value="1"/>
</dbReference>
<dbReference type="PANTHER" id="PTHR11075:SF54">
    <property type="entry name" value="LARGE RIBOSOMAL SUBUNIT PROTEIN ML62"/>
    <property type="match status" value="1"/>
</dbReference>
<evidence type="ECO:0000313" key="3">
    <source>
        <dbReference type="EMBL" id="QDS99830.1"/>
    </source>
</evidence>
<evidence type="ECO:0000313" key="4">
    <source>
        <dbReference type="Proteomes" id="UP000319852"/>
    </source>
</evidence>
<keyword evidence="4" id="KW-1185">Reference proteome</keyword>